<dbReference type="CDD" id="cd17535">
    <property type="entry name" value="REC_NarL-like"/>
    <property type="match status" value="1"/>
</dbReference>
<dbReference type="SUPFAM" id="SSF46894">
    <property type="entry name" value="C-terminal effector domain of the bipartite response regulators"/>
    <property type="match status" value="1"/>
</dbReference>
<feature type="domain" description="HTH luxR-type" evidence="4">
    <location>
        <begin position="141"/>
        <end position="206"/>
    </location>
</feature>
<dbReference type="InterPro" id="IPR058245">
    <property type="entry name" value="NreC/VraR/RcsB-like_REC"/>
</dbReference>
<evidence type="ECO:0000313" key="7">
    <source>
        <dbReference type="Proteomes" id="UP000195440"/>
    </source>
</evidence>
<protein>
    <recommendedName>
        <fullName evidence="8">DNA-binding response regulator</fullName>
    </recommendedName>
</protein>
<dbReference type="PROSITE" id="PS50043">
    <property type="entry name" value="HTH_LUXR_2"/>
    <property type="match status" value="1"/>
</dbReference>
<dbReference type="PANTHER" id="PTHR45566:SF2">
    <property type="entry name" value="NARL SUBFAMILY"/>
    <property type="match status" value="1"/>
</dbReference>
<evidence type="ECO:0000259" key="4">
    <source>
        <dbReference type="PROSITE" id="PS50043"/>
    </source>
</evidence>
<dbReference type="PANTHER" id="PTHR45566">
    <property type="entry name" value="HTH-TYPE TRANSCRIPTIONAL REGULATOR YHJB-RELATED"/>
    <property type="match status" value="1"/>
</dbReference>
<evidence type="ECO:0000256" key="3">
    <source>
        <dbReference type="PROSITE-ProRule" id="PRU00169"/>
    </source>
</evidence>
<dbReference type="CDD" id="cd06170">
    <property type="entry name" value="LuxR_C_like"/>
    <property type="match status" value="1"/>
</dbReference>
<dbReference type="InterPro" id="IPR001789">
    <property type="entry name" value="Sig_transdc_resp-reg_receiver"/>
</dbReference>
<dbReference type="GO" id="GO:0003677">
    <property type="term" value="F:DNA binding"/>
    <property type="evidence" value="ECO:0007669"/>
    <property type="project" value="UniProtKB-KW"/>
</dbReference>
<dbReference type="EMBL" id="LOHF01000022">
    <property type="protein sequence ID" value="OUM71885.1"/>
    <property type="molecule type" value="Genomic_DNA"/>
</dbReference>
<dbReference type="InterPro" id="IPR000792">
    <property type="entry name" value="Tscrpt_reg_LuxR_C"/>
</dbReference>
<reference evidence="6 7" key="1">
    <citation type="journal article" date="2017" name="Syst. Appl. Microbiol.">
        <title>Pseudomonas caspiana sp. nov., a citrus pathogen in the Pseudomonas syringae phylogenetic group.</title>
        <authorList>
            <person name="Busquets A."/>
            <person name="Gomila M."/>
            <person name="Beiki F."/>
            <person name="Mulet M."/>
            <person name="Rahimian H."/>
            <person name="Garcia-Valdes E."/>
            <person name="Lalucat J."/>
        </authorList>
    </citation>
    <scope>NUCLEOTIDE SEQUENCE [LARGE SCALE GENOMIC DNA]</scope>
    <source>
        <strain evidence="6 7">FBF102</strain>
    </source>
</reference>
<dbReference type="Pfam" id="PF00196">
    <property type="entry name" value="GerE"/>
    <property type="match status" value="1"/>
</dbReference>
<sequence>MATILVADDHSVVRMAVKVLLEKAGHSVIEEISNGIEVVAAIRRRKPDLIILDIDLPNIDGFEVLRRLAKEEDNYKVIVFSAMSAERFSDRCQRLGAVGYVSKVGELSDLITAVQVVVMGYTLFPVIATTSVDKEDSTISEEELIKSLSPRELVVLRHIVRGLRIINISDEMMLSSKTISTYKARLLTKLRVGNVPDLVDLAKRNGIF</sequence>
<dbReference type="SUPFAM" id="SSF52172">
    <property type="entry name" value="CheY-like"/>
    <property type="match status" value="1"/>
</dbReference>
<dbReference type="GO" id="GO:0000160">
    <property type="term" value="P:phosphorelay signal transduction system"/>
    <property type="evidence" value="ECO:0007669"/>
    <property type="project" value="InterPro"/>
</dbReference>
<evidence type="ECO:0008006" key="8">
    <source>
        <dbReference type="Google" id="ProtNLM"/>
    </source>
</evidence>
<dbReference type="Proteomes" id="UP000195440">
    <property type="component" value="Unassembled WGS sequence"/>
</dbReference>
<dbReference type="AlphaFoldDB" id="A0A1Y3NWA1"/>
<dbReference type="SMART" id="SM00448">
    <property type="entry name" value="REC"/>
    <property type="match status" value="1"/>
</dbReference>
<dbReference type="RefSeq" id="WP_087272542.1">
    <property type="nucleotide sequence ID" value="NZ_JBJGBV010000004.1"/>
</dbReference>
<proteinExistence type="predicted"/>
<dbReference type="InterPro" id="IPR036388">
    <property type="entry name" value="WH-like_DNA-bd_sf"/>
</dbReference>
<comment type="caution">
    <text evidence="6">The sequence shown here is derived from an EMBL/GenBank/DDBJ whole genome shotgun (WGS) entry which is preliminary data.</text>
</comment>
<keyword evidence="1 3" id="KW-0597">Phosphoprotein</keyword>
<accession>A0A1Y3NWA1</accession>
<evidence type="ECO:0000313" key="6">
    <source>
        <dbReference type="EMBL" id="OUM71885.1"/>
    </source>
</evidence>
<keyword evidence="2" id="KW-0238">DNA-binding</keyword>
<dbReference type="Pfam" id="PF00072">
    <property type="entry name" value="Response_reg"/>
    <property type="match status" value="1"/>
</dbReference>
<dbReference type="GO" id="GO:0006355">
    <property type="term" value="P:regulation of DNA-templated transcription"/>
    <property type="evidence" value="ECO:0007669"/>
    <property type="project" value="InterPro"/>
</dbReference>
<feature type="modified residue" description="4-aspartylphosphate" evidence="3">
    <location>
        <position position="53"/>
    </location>
</feature>
<dbReference type="InterPro" id="IPR011006">
    <property type="entry name" value="CheY-like_superfamily"/>
</dbReference>
<dbReference type="SMART" id="SM00421">
    <property type="entry name" value="HTH_LUXR"/>
    <property type="match status" value="1"/>
</dbReference>
<organism evidence="6 7">
    <name type="scientific">Pseudomonas caspiana</name>
    <dbReference type="NCBI Taxonomy" id="1451454"/>
    <lineage>
        <taxon>Bacteria</taxon>
        <taxon>Pseudomonadati</taxon>
        <taxon>Pseudomonadota</taxon>
        <taxon>Gammaproteobacteria</taxon>
        <taxon>Pseudomonadales</taxon>
        <taxon>Pseudomonadaceae</taxon>
        <taxon>Pseudomonas</taxon>
    </lineage>
</organism>
<dbReference type="Gene3D" id="1.10.10.10">
    <property type="entry name" value="Winged helix-like DNA-binding domain superfamily/Winged helix DNA-binding domain"/>
    <property type="match status" value="1"/>
</dbReference>
<evidence type="ECO:0000259" key="5">
    <source>
        <dbReference type="PROSITE" id="PS50110"/>
    </source>
</evidence>
<evidence type="ECO:0000256" key="2">
    <source>
        <dbReference type="ARBA" id="ARBA00023125"/>
    </source>
</evidence>
<dbReference type="Gene3D" id="3.40.50.2300">
    <property type="match status" value="1"/>
</dbReference>
<dbReference type="PROSITE" id="PS50110">
    <property type="entry name" value="RESPONSE_REGULATORY"/>
    <property type="match status" value="1"/>
</dbReference>
<feature type="domain" description="Response regulatory" evidence="5">
    <location>
        <begin position="3"/>
        <end position="118"/>
    </location>
</feature>
<gene>
    <name evidence="6" type="ORF">AUC60_21420</name>
</gene>
<keyword evidence="7" id="KW-1185">Reference proteome</keyword>
<evidence type="ECO:0000256" key="1">
    <source>
        <dbReference type="ARBA" id="ARBA00022553"/>
    </source>
</evidence>
<name>A0A1Y3NWA1_9PSED</name>
<dbReference type="InterPro" id="IPR051015">
    <property type="entry name" value="EvgA-like"/>
</dbReference>
<dbReference type="InterPro" id="IPR016032">
    <property type="entry name" value="Sig_transdc_resp-reg_C-effctor"/>
</dbReference>
<dbReference type="OrthoDB" id="9796655at2"/>
<dbReference type="PRINTS" id="PR00038">
    <property type="entry name" value="HTHLUXR"/>
</dbReference>